<dbReference type="NCBIfam" id="TIGR00976">
    <property type="entry name" value="CocE_NonD"/>
    <property type="match status" value="1"/>
</dbReference>
<dbReference type="InterPro" id="IPR008979">
    <property type="entry name" value="Galactose-bd-like_sf"/>
</dbReference>
<protein>
    <submittedName>
        <fullName evidence="5">Peptidase S15</fullName>
    </submittedName>
</protein>
<dbReference type="InterPro" id="IPR013736">
    <property type="entry name" value="Xaa-Pro_dipept_C"/>
</dbReference>
<dbReference type="Gene3D" id="1.10.3020.10">
    <property type="entry name" value="alpha-amino acid ester hydrolase ( Helical cap domain)"/>
    <property type="match status" value="1"/>
</dbReference>
<dbReference type="Gene3D" id="3.40.50.1820">
    <property type="entry name" value="alpha/beta hydrolase"/>
    <property type="match status" value="1"/>
</dbReference>
<dbReference type="Pfam" id="PF02129">
    <property type="entry name" value="Peptidase_S15"/>
    <property type="match status" value="1"/>
</dbReference>
<evidence type="ECO:0000256" key="2">
    <source>
        <dbReference type="SAM" id="MobiDB-lite"/>
    </source>
</evidence>
<evidence type="ECO:0000313" key="5">
    <source>
        <dbReference type="EMBL" id="PTU31240.1"/>
    </source>
</evidence>
<dbReference type="EMBL" id="QANS01000003">
    <property type="protein sequence ID" value="PTU31240.1"/>
    <property type="molecule type" value="Genomic_DNA"/>
</dbReference>
<dbReference type="Proteomes" id="UP000244248">
    <property type="component" value="Unassembled WGS sequence"/>
</dbReference>
<dbReference type="InterPro" id="IPR029058">
    <property type="entry name" value="AB_hydrolase_fold"/>
</dbReference>
<dbReference type="RefSeq" id="WP_107939782.1">
    <property type="nucleotide sequence ID" value="NZ_QANS01000003.1"/>
</dbReference>
<keyword evidence="3" id="KW-0472">Membrane</keyword>
<keyword evidence="3" id="KW-1133">Transmembrane helix</keyword>
<evidence type="ECO:0000256" key="1">
    <source>
        <dbReference type="ARBA" id="ARBA00022801"/>
    </source>
</evidence>
<dbReference type="SUPFAM" id="SSF53474">
    <property type="entry name" value="alpha/beta-Hydrolases"/>
    <property type="match status" value="1"/>
</dbReference>
<dbReference type="AlphaFoldDB" id="A0A2T5MF82"/>
<gene>
    <name evidence="5" type="ORF">CJD38_07765</name>
</gene>
<organism evidence="5 6">
    <name type="scientific">Stenotrophobium rhamnosiphilum</name>
    <dbReference type="NCBI Taxonomy" id="2029166"/>
    <lineage>
        <taxon>Bacteria</taxon>
        <taxon>Pseudomonadati</taxon>
        <taxon>Pseudomonadota</taxon>
        <taxon>Gammaproteobacteria</taxon>
        <taxon>Nevskiales</taxon>
        <taxon>Nevskiaceae</taxon>
        <taxon>Stenotrophobium</taxon>
    </lineage>
</organism>
<accession>A0A2T5MF82</accession>
<dbReference type="OrthoDB" id="9806163at2"/>
<keyword evidence="1" id="KW-0378">Hydrolase</keyword>
<keyword evidence="3" id="KW-0812">Transmembrane</keyword>
<dbReference type="Pfam" id="PF08530">
    <property type="entry name" value="PepX_C"/>
    <property type="match status" value="1"/>
</dbReference>
<evidence type="ECO:0000256" key="3">
    <source>
        <dbReference type="SAM" id="Phobius"/>
    </source>
</evidence>
<sequence>MRAEHSGSNGVARRIVGRLGHSLFLALSMGAVLVAVAACSRSPSVDGDAGGNSDWTTLGNRQHASRPNEAITKNADGKWVDYNPPASYDGSAAEDNVSVAMDDGISITLKLVRPTKAGKFSTSPLPTIVTFTPYNKNVGDTIPLGGGINPYFVSHGYNHVLIDVRGTGRSGGAWDPFSARELQDYPQVLDWIVAQPWSDGVIGMWGISATATTSLFAASHGHPAIKAVFPIVPHGDIYRDVVFVGGQASIAFLPAWMGAVTLLATVDPQFYSQPDQYLSAVNQHLLGLNQFLIPRTVGVVSGAEDSAFDNEYWATKAPLEVSDGLKVPTFVVGGLFDIFQRSEPLNYEALKNHTTTKLLIGPWHHLEAATGDGLPREGVPVLDHIALMWFDRYLKNMRNGAEKLPNVTQWVWGHEHFSTSSDWPNPHAQAARYFLQSGGRLDNTAPTTNPAPSTIIQQPVNGICSESTLQISLGLTGYAPIDCFYKDNVAQTLEATFDTATLEEDMYINGPILADIWMSTTAQNAGVVVRVSDLYPDGSAHALTSGLLTASFRAVDESKSRYLDGEMIQPWHPFTFESLQAVGSGNIVKVPVEIFPTSALIRKGHKLRISVGASNFPFALMPLPGVVDSAAGVLSIYGDVAHASSVVLPLVPVGQLNGGGS</sequence>
<evidence type="ECO:0000259" key="4">
    <source>
        <dbReference type="SMART" id="SM00939"/>
    </source>
</evidence>
<feature type="region of interest" description="Disordered" evidence="2">
    <location>
        <begin position="42"/>
        <end position="71"/>
    </location>
</feature>
<dbReference type="PANTHER" id="PTHR43056">
    <property type="entry name" value="PEPTIDASE S9 PROLYL OLIGOPEPTIDASE"/>
    <property type="match status" value="1"/>
</dbReference>
<dbReference type="InterPro" id="IPR005674">
    <property type="entry name" value="CocE/Ser_esterase"/>
</dbReference>
<comment type="caution">
    <text evidence="5">The sequence shown here is derived from an EMBL/GenBank/DDBJ whole genome shotgun (WGS) entry which is preliminary data.</text>
</comment>
<dbReference type="InterPro" id="IPR000383">
    <property type="entry name" value="Xaa-Pro-like_dom"/>
</dbReference>
<name>A0A2T5MF82_9GAMM</name>
<dbReference type="InterPro" id="IPR050585">
    <property type="entry name" value="Xaa-Pro_dipeptidyl-ppase/CocE"/>
</dbReference>
<dbReference type="Gene3D" id="2.60.120.260">
    <property type="entry name" value="Galactose-binding domain-like"/>
    <property type="match status" value="1"/>
</dbReference>
<dbReference type="GO" id="GO:0008239">
    <property type="term" value="F:dipeptidyl-peptidase activity"/>
    <property type="evidence" value="ECO:0007669"/>
    <property type="project" value="InterPro"/>
</dbReference>
<keyword evidence="6" id="KW-1185">Reference proteome</keyword>
<feature type="transmembrane region" description="Helical" evidence="3">
    <location>
        <begin position="21"/>
        <end position="38"/>
    </location>
</feature>
<feature type="compositionally biased region" description="Polar residues" evidence="2">
    <location>
        <begin position="53"/>
        <end position="62"/>
    </location>
</feature>
<dbReference type="PANTHER" id="PTHR43056:SF10">
    <property type="entry name" value="COCE_NOND FAMILY, PUTATIVE (AFU_ORTHOLOGUE AFUA_7G00600)-RELATED"/>
    <property type="match status" value="1"/>
</dbReference>
<evidence type="ECO:0000313" key="6">
    <source>
        <dbReference type="Proteomes" id="UP000244248"/>
    </source>
</evidence>
<dbReference type="SUPFAM" id="SSF49785">
    <property type="entry name" value="Galactose-binding domain-like"/>
    <property type="match status" value="1"/>
</dbReference>
<feature type="domain" description="Xaa-Pro dipeptidyl-peptidase C-terminal" evidence="4">
    <location>
        <begin position="387"/>
        <end position="647"/>
    </location>
</feature>
<reference evidence="5 6" key="1">
    <citation type="submission" date="2018-04" db="EMBL/GenBank/DDBJ databases">
        <title>Novel species isolated from glacier.</title>
        <authorList>
            <person name="Liu Q."/>
            <person name="Xin Y.-H."/>
        </authorList>
    </citation>
    <scope>NUCLEOTIDE SEQUENCE [LARGE SCALE GENOMIC DNA]</scope>
    <source>
        <strain evidence="5 6">GT1R17</strain>
    </source>
</reference>
<dbReference type="SMART" id="SM00939">
    <property type="entry name" value="PepX_C"/>
    <property type="match status" value="1"/>
</dbReference>
<proteinExistence type="predicted"/>